<name>H5SML5_9BACT</name>
<dbReference type="AlphaFoldDB" id="H5SML5"/>
<proteinExistence type="predicted"/>
<evidence type="ECO:0000313" key="1">
    <source>
        <dbReference type="EMBL" id="BAL57401.1"/>
    </source>
</evidence>
<sequence length="66" mass="7604">MKALRHYTQVTPDGTVRLPKLPFKKGTLVEVIVLPLEKHAEEWLQAAESSLDFWDNPIDDETWNNA</sequence>
<organism evidence="1">
    <name type="scientific">uncultured Acetothermia bacterium</name>
    <dbReference type="NCBI Taxonomy" id="236499"/>
    <lineage>
        <taxon>Bacteria</taxon>
        <taxon>Candidatus Bipolaricaulota</taxon>
        <taxon>environmental samples</taxon>
    </lineage>
</organism>
<reference evidence="1" key="1">
    <citation type="journal article" date="2005" name="Environ. Microbiol.">
        <title>Genetic and functional properties of uncultivated thermophilic crenarchaeotes from a subsurface gold mine as revealed by analysis of genome fragments.</title>
        <authorList>
            <person name="Nunoura T."/>
            <person name="Hirayama H."/>
            <person name="Takami H."/>
            <person name="Oida H."/>
            <person name="Nishi S."/>
            <person name="Shimamura S."/>
            <person name="Suzuki Y."/>
            <person name="Inagaki F."/>
            <person name="Takai K."/>
            <person name="Nealson K.H."/>
            <person name="Horikoshi K."/>
        </authorList>
    </citation>
    <scope>NUCLEOTIDE SEQUENCE</scope>
</reference>
<reference evidence="1" key="2">
    <citation type="journal article" date="2012" name="PLoS ONE">
        <title>A Deeply Branching Thermophilic Bacterium with an Ancient Acetyl-CoA Pathway Dominates a Subsurface Ecosystem.</title>
        <authorList>
            <person name="Takami H."/>
            <person name="Noguchi H."/>
            <person name="Takaki Y."/>
            <person name="Uchiyama I."/>
            <person name="Toyoda A."/>
            <person name="Nishi S."/>
            <person name="Chee G.-J."/>
            <person name="Arai W."/>
            <person name="Nunoura T."/>
            <person name="Itoh T."/>
            <person name="Hattori M."/>
            <person name="Takai K."/>
        </authorList>
    </citation>
    <scope>NUCLEOTIDE SEQUENCE</scope>
</reference>
<dbReference type="EMBL" id="AP011775">
    <property type="protein sequence ID" value="BAL57401.1"/>
    <property type="molecule type" value="Genomic_DNA"/>
</dbReference>
<protein>
    <submittedName>
        <fullName evidence="1">Uncharacterized protein</fullName>
    </submittedName>
</protein>
<accession>H5SML5</accession>
<gene>
    <name evidence="1" type="ORF">HGMM_F50D11C10</name>
</gene>